<evidence type="ECO:0000313" key="1">
    <source>
        <dbReference type="EMBL" id="CAG6606139.1"/>
    </source>
</evidence>
<protein>
    <recommendedName>
        <fullName evidence="2">MULE transposase domain-containing protein</fullName>
    </recommendedName>
</protein>
<sequence length="288" mass="33639">MAFMAYLGSVGTLNIIRTLSNNIERWVCTNKNWSASKNVIHFMWTELSQVLQFYSTNYSLYMETFSPKNIYIDYELSIHTAALSVWPSVVLKGCRFHLGQAWYRKIQNLGLSLEYQSKSSEVGNYLKLFFGLPFLPPEEVGDCFTMEIMAIQPTGIPAVESFTDYILNNYILDSSRFPPMIWAEFSENISRTTNACESFHSKLNNMFYKTRPNIYVLLEALNEVQTMTTVKINTIRNVRRSKQTLEKEQFIRDQIKKYITNKDRLAFIKIVSRKFLPNAYLYCPNRTE</sequence>
<dbReference type="AlphaFoldDB" id="A0A8D8LA82"/>
<reference evidence="1" key="1">
    <citation type="submission" date="2021-05" db="EMBL/GenBank/DDBJ databases">
        <authorList>
            <person name="Alioto T."/>
            <person name="Alioto T."/>
            <person name="Gomez Garrido J."/>
        </authorList>
    </citation>
    <scope>NUCLEOTIDE SEQUENCE</scope>
</reference>
<accession>A0A8D8LA82</accession>
<organism evidence="1">
    <name type="scientific">Cacopsylla melanoneura</name>
    <dbReference type="NCBI Taxonomy" id="428564"/>
    <lineage>
        <taxon>Eukaryota</taxon>
        <taxon>Metazoa</taxon>
        <taxon>Ecdysozoa</taxon>
        <taxon>Arthropoda</taxon>
        <taxon>Hexapoda</taxon>
        <taxon>Insecta</taxon>
        <taxon>Pterygota</taxon>
        <taxon>Neoptera</taxon>
        <taxon>Paraneoptera</taxon>
        <taxon>Hemiptera</taxon>
        <taxon>Sternorrhyncha</taxon>
        <taxon>Psylloidea</taxon>
        <taxon>Psyllidae</taxon>
        <taxon>Psyllinae</taxon>
        <taxon>Cacopsylla</taxon>
    </lineage>
</organism>
<name>A0A8D8LA82_9HEMI</name>
<dbReference type="EMBL" id="HBUF01002325">
    <property type="protein sequence ID" value="CAG6606139.1"/>
    <property type="molecule type" value="Transcribed_RNA"/>
</dbReference>
<proteinExistence type="predicted"/>
<evidence type="ECO:0008006" key="2">
    <source>
        <dbReference type="Google" id="ProtNLM"/>
    </source>
</evidence>